<organism evidence="3 4">
    <name type="scientific">Cannabis sativa</name>
    <name type="common">Hemp</name>
    <name type="synonym">Marijuana</name>
    <dbReference type="NCBI Taxonomy" id="3483"/>
    <lineage>
        <taxon>Eukaryota</taxon>
        <taxon>Viridiplantae</taxon>
        <taxon>Streptophyta</taxon>
        <taxon>Embryophyta</taxon>
        <taxon>Tracheophyta</taxon>
        <taxon>Spermatophyta</taxon>
        <taxon>Magnoliopsida</taxon>
        <taxon>eudicotyledons</taxon>
        <taxon>Gunneridae</taxon>
        <taxon>Pentapetalae</taxon>
        <taxon>rosids</taxon>
        <taxon>fabids</taxon>
        <taxon>Rosales</taxon>
        <taxon>Cannabaceae</taxon>
        <taxon>Cannabis</taxon>
    </lineage>
</organism>
<feature type="coiled-coil region" evidence="1">
    <location>
        <begin position="168"/>
        <end position="242"/>
    </location>
</feature>
<feature type="region of interest" description="Disordered" evidence="2">
    <location>
        <begin position="103"/>
        <end position="123"/>
    </location>
</feature>
<dbReference type="EnsemblPlants" id="evm.model.06.2103">
    <property type="protein sequence ID" value="cds.evm.model.06.2103"/>
    <property type="gene ID" value="evm.TU.06.2103"/>
</dbReference>
<feature type="region of interest" description="Disordered" evidence="2">
    <location>
        <begin position="1"/>
        <end position="89"/>
    </location>
</feature>
<dbReference type="AlphaFoldDB" id="A0A803PX26"/>
<feature type="coiled-coil region" evidence="1">
    <location>
        <begin position="548"/>
        <end position="589"/>
    </location>
</feature>
<name>A0A803PX26_CANSA</name>
<evidence type="ECO:0000256" key="2">
    <source>
        <dbReference type="SAM" id="MobiDB-lite"/>
    </source>
</evidence>
<keyword evidence="1" id="KW-0175">Coiled coil</keyword>
<reference evidence="3" key="1">
    <citation type="submission" date="2018-11" db="EMBL/GenBank/DDBJ databases">
        <authorList>
            <person name="Grassa J C."/>
        </authorList>
    </citation>
    <scope>NUCLEOTIDE SEQUENCE [LARGE SCALE GENOMIC DNA]</scope>
</reference>
<evidence type="ECO:0000313" key="3">
    <source>
        <dbReference type="EnsemblPlants" id="cds.evm.model.06.2103"/>
    </source>
</evidence>
<dbReference type="PANTHER" id="PTHR38394">
    <property type="entry name" value="NEUROFILAMENT LIGHT PROTEIN"/>
    <property type="match status" value="1"/>
</dbReference>
<dbReference type="Proteomes" id="UP000596661">
    <property type="component" value="Chromosome 6"/>
</dbReference>
<evidence type="ECO:0000256" key="1">
    <source>
        <dbReference type="SAM" id="Coils"/>
    </source>
</evidence>
<dbReference type="Gramene" id="evm.model.06.2103">
    <property type="protein sequence ID" value="cds.evm.model.06.2103"/>
    <property type="gene ID" value="evm.TU.06.2103"/>
</dbReference>
<protein>
    <submittedName>
        <fullName evidence="3">Uncharacterized protein</fullName>
    </submittedName>
</protein>
<dbReference type="EMBL" id="UZAU01000623">
    <property type="status" value="NOT_ANNOTATED_CDS"/>
    <property type="molecule type" value="Genomic_DNA"/>
</dbReference>
<keyword evidence="4" id="KW-1185">Reference proteome</keyword>
<gene>
    <name evidence="3" type="primary">LOC115719495</name>
</gene>
<feature type="coiled-coil region" evidence="1">
    <location>
        <begin position="459"/>
        <end position="507"/>
    </location>
</feature>
<proteinExistence type="predicted"/>
<accession>A0A803PX26</accession>
<reference evidence="3" key="2">
    <citation type="submission" date="2021-03" db="UniProtKB">
        <authorList>
            <consortium name="EnsemblPlants"/>
        </authorList>
    </citation>
    <scope>IDENTIFICATION</scope>
</reference>
<dbReference type="OMA" id="CAILLDH"/>
<feature type="compositionally biased region" description="Acidic residues" evidence="2">
    <location>
        <begin position="1"/>
        <end position="11"/>
    </location>
</feature>
<feature type="coiled-coil region" evidence="1">
    <location>
        <begin position="333"/>
        <end position="367"/>
    </location>
</feature>
<feature type="compositionally biased region" description="Basic and acidic residues" evidence="2">
    <location>
        <begin position="25"/>
        <end position="43"/>
    </location>
</feature>
<feature type="compositionally biased region" description="Low complexity" evidence="2">
    <location>
        <begin position="53"/>
        <end position="68"/>
    </location>
</feature>
<dbReference type="OrthoDB" id="1301563at2759"/>
<sequence length="683" mass="76578">MEMDGDGDMDSLFEGMVLFNPISEHPSHSPSHSDSHSQSESESHSLFTDLTILSPSPSESPSPSLSESKSCNQIQNNHNNNNHKKKKRPALRIGYARNASAVAFDDNPPISDDHQHLPSSNEPPCSSVDVDFDFRLLQIKNQISEKLEFVRQLAASVSADRKEAIANRRKAAQTLHRASNAYAELETRLDEACRSEDFETAETLSESLAAAESEKQSLVAALADAEARCDEVELRMKEVLASQIAAEEECASLLHQFAQDTSEKAELGINTAEQVSSKKLEEWQCSTESLELKKMELEIESNIVNEARTMLTSSIENSVEDDQREKESLCEKKSVLLDELQELLALVKQKEQEIAETDSNIKAVENRIAHVVSGFQEMHSNIDSKFGNLQSCISDIELESKSLCELKKEIDDFVVNEQEKERKLRELGNSSKKEAEAYHQVVELRKNLMTFVLKSKEDKDRLAKTEKKLSDEVQMLHQEVSSSRSSLQELSTRKSSIQQDIASSKQKIIFIDKRVPELEVEKKVAATARNFREAARIAAEAKSLTVEKNGIETEMERGLLELEKLEKEINDTVEKLEETEVVISSKEKELAMARFERLVLTAGYAEAERAVALEFGDAEEAKLLLAEKEVAESEAKDLEPIYNFKVEELPNIPKHFISMELIANLGKKQLEELAASIGISPKE</sequence>
<evidence type="ECO:0000313" key="4">
    <source>
        <dbReference type="Proteomes" id="UP000596661"/>
    </source>
</evidence>
<dbReference type="PANTHER" id="PTHR38394:SF1">
    <property type="entry name" value="NEUROFILAMENT LIGHT PROTEIN"/>
    <property type="match status" value="1"/>
</dbReference>